<dbReference type="PANTHER" id="PTHR41814">
    <property type="entry name" value="EXPRESSED PROTEIN"/>
    <property type="match status" value="1"/>
</dbReference>
<dbReference type="InterPro" id="IPR010905">
    <property type="entry name" value="Glyco_hydro_88"/>
</dbReference>
<gene>
    <name evidence="2" type="ORF">B7463_g12397</name>
</gene>
<keyword evidence="3" id="KW-1185">Reference proteome</keyword>
<dbReference type="InterPro" id="IPR012341">
    <property type="entry name" value="6hp_glycosidase-like_sf"/>
</dbReference>
<proteinExistence type="predicted"/>
<dbReference type="SUPFAM" id="SSF48208">
    <property type="entry name" value="Six-hairpin glycosidases"/>
    <property type="match status" value="1"/>
</dbReference>
<organism evidence="2 3">
    <name type="scientific">Scytalidium lignicola</name>
    <name type="common">Hyphomycete</name>
    <dbReference type="NCBI Taxonomy" id="5539"/>
    <lineage>
        <taxon>Eukaryota</taxon>
        <taxon>Fungi</taxon>
        <taxon>Dikarya</taxon>
        <taxon>Ascomycota</taxon>
        <taxon>Pezizomycotina</taxon>
        <taxon>Leotiomycetes</taxon>
        <taxon>Leotiomycetes incertae sedis</taxon>
        <taxon>Scytalidium</taxon>
    </lineage>
</organism>
<evidence type="ECO:0000313" key="3">
    <source>
        <dbReference type="Proteomes" id="UP000258309"/>
    </source>
</evidence>
<protein>
    <recommendedName>
        <fullName evidence="4">GH15-like domain-containing protein</fullName>
    </recommendedName>
</protein>
<evidence type="ECO:0008006" key="4">
    <source>
        <dbReference type="Google" id="ProtNLM"/>
    </source>
</evidence>
<dbReference type="Pfam" id="PF07470">
    <property type="entry name" value="Glyco_hydro_88"/>
    <property type="match status" value="1"/>
</dbReference>
<sequence length="279" mass="30634">MVNLAKSSWEFGTAAEALLELHNPSLSVFGDTPFLCPSTTIEALTYASKYIHLDHEALVPGDGSSSDPASLGVFAVMLGHRDPRCALASKNQAITLLTKTPRWWNGGLSHRVDSAALWADFIYMTPPFLAYYAMSTRDPALLEDVVIQCGLYREVLQKRDVFLWDNIVANDSSADFAPWSTNNGWATAGMARVLATILKTDILLPPTKARLTAKLECWIQEIIDRAMISALQRSFSGLLHNYLDDESTLAETSGTALLAAVAYRMAIIAPQTFSKSYIL</sequence>
<dbReference type="Gene3D" id="1.50.10.10">
    <property type="match status" value="1"/>
</dbReference>
<feature type="non-terminal residue" evidence="2">
    <location>
        <position position="1"/>
    </location>
</feature>
<accession>A0A3E2GS55</accession>
<dbReference type="Proteomes" id="UP000258309">
    <property type="component" value="Unassembled WGS sequence"/>
</dbReference>
<keyword evidence="1" id="KW-0378">Hydrolase</keyword>
<evidence type="ECO:0000256" key="1">
    <source>
        <dbReference type="ARBA" id="ARBA00022801"/>
    </source>
</evidence>
<dbReference type="EMBL" id="NCSJ02000554">
    <property type="protein sequence ID" value="RFU23939.1"/>
    <property type="molecule type" value="Genomic_DNA"/>
</dbReference>
<dbReference type="PANTHER" id="PTHR41814:SF1">
    <property type="entry name" value="CELLULASE"/>
    <property type="match status" value="1"/>
</dbReference>
<comment type="caution">
    <text evidence="2">The sequence shown here is derived from an EMBL/GenBank/DDBJ whole genome shotgun (WGS) entry which is preliminary data.</text>
</comment>
<feature type="non-terminal residue" evidence="2">
    <location>
        <position position="279"/>
    </location>
</feature>
<dbReference type="AlphaFoldDB" id="A0A3E2GS55"/>
<name>A0A3E2GS55_SCYLI</name>
<dbReference type="GO" id="GO:0016787">
    <property type="term" value="F:hydrolase activity"/>
    <property type="evidence" value="ECO:0007669"/>
    <property type="project" value="UniProtKB-KW"/>
</dbReference>
<dbReference type="OMA" id="IDHANNA"/>
<dbReference type="OrthoDB" id="4138492at2759"/>
<dbReference type="InterPro" id="IPR008928">
    <property type="entry name" value="6-hairpin_glycosidase_sf"/>
</dbReference>
<evidence type="ECO:0000313" key="2">
    <source>
        <dbReference type="EMBL" id="RFU23939.1"/>
    </source>
</evidence>
<reference evidence="2 3" key="1">
    <citation type="submission" date="2018-05" db="EMBL/GenBank/DDBJ databases">
        <title>Draft genome sequence of Scytalidium lignicola DSM 105466, a ubiquitous saprotrophic fungus.</title>
        <authorList>
            <person name="Buettner E."/>
            <person name="Gebauer A.M."/>
            <person name="Hofrichter M."/>
            <person name="Liers C."/>
            <person name="Kellner H."/>
        </authorList>
    </citation>
    <scope>NUCLEOTIDE SEQUENCE [LARGE SCALE GENOMIC DNA]</scope>
    <source>
        <strain evidence="2 3">DSM 105466</strain>
    </source>
</reference>
<dbReference type="GO" id="GO:0005975">
    <property type="term" value="P:carbohydrate metabolic process"/>
    <property type="evidence" value="ECO:0007669"/>
    <property type="project" value="InterPro"/>
</dbReference>